<evidence type="ECO:0000256" key="5">
    <source>
        <dbReference type="SAM" id="MobiDB-lite"/>
    </source>
</evidence>
<reference evidence="8 9" key="1">
    <citation type="submission" date="2023-04" db="EMBL/GenBank/DDBJ databases">
        <title>Genome of Basidiobolus ranarum AG-B5.</title>
        <authorList>
            <person name="Stajich J.E."/>
            <person name="Carter-House D."/>
            <person name="Gryganskyi A."/>
        </authorList>
    </citation>
    <scope>NUCLEOTIDE SEQUENCE [LARGE SCALE GENOMIC DNA]</scope>
    <source>
        <strain evidence="8 9">AG-B5</strain>
    </source>
</reference>
<name>A0ABR2X2E4_9FUNG</name>
<evidence type="ECO:0000256" key="1">
    <source>
        <dbReference type="ARBA" id="ARBA00008593"/>
    </source>
</evidence>
<feature type="compositionally biased region" description="Basic and acidic residues" evidence="5">
    <location>
        <begin position="24"/>
        <end position="38"/>
    </location>
</feature>
<dbReference type="Pfam" id="PF03828">
    <property type="entry name" value="PAP_assoc"/>
    <property type="match status" value="1"/>
</dbReference>
<dbReference type="SUPFAM" id="SSF81301">
    <property type="entry name" value="Nucleotidyltransferase"/>
    <property type="match status" value="1"/>
</dbReference>
<dbReference type="SUPFAM" id="SSF81631">
    <property type="entry name" value="PAP/OAS1 substrate-binding domain"/>
    <property type="match status" value="1"/>
</dbReference>
<dbReference type="InterPro" id="IPR002058">
    <property type="entry name" value="PAP_assoc"/>
</dbReference>
<keyword evidence="3" id="KW-0479">Metal-binding</keyword>
<dbReference type="Gene3D" id="3.30.460.10">
    <property type="entry name" value="Beta Polymerase, domain 2"/>
    <property type="match status" value="1"/>
</dbReference>
<feature type="region of interest" description="Disordered" evidence="5">
    <location>
        <begin position="107"/>
        <end position="140"/>
    </location>
</feature>
<evidence type="ECO:0000259" key="7">
    <source>
        <dbReference type="Pfam" id="PF22600"/>
    </source>
</evidence>
<keyword evidence="8" id="KW-0808">Transferase</keyword>
<feature type="region of interest" description="Disordered" evidence="5">
    <location>
        <begin position="527"/>
        <end position="573"/>
    </location>
</feature>
<feature type="compositionally biased region" description="Acidic residues" evidence="5">
    <location>
        <begin position="562"/>
        <end position="573"/>
    </location>
</feature>
<keyword evidence="9" id="KW-1185">Reference proteome</keyword>
<sequence>MSLTGEEDNFNSPISGSETEEGSEYDKGSDKSATELRTMKKREKRKAAKKARSERLKKLKEENATNEQSITETKEENSVPVPEIVEEIPKPEEIQDDFIAFIPSEDEHEEEVEQVQTSKKRKRSVSPDNFSKDLPPWIDPSAGKERFGGEVHRVLHKEVKEFVEYISATPEEHEIRYMAVKRIEKTVRSLWPRARVYIFGSYDTRLYLPTSDLDLVIFMYGECPKEKKRLWLLASALKSRNVAHSINVIAKARVPIIKCVETITNFNVDICIDIESGIQSASIVKRLVKEIPGVRPLTLILKQFLMQRGMNEVYNGGLGSYATLLLVVSFLQLHPKVQSGEINPEENLGVLLIEFFELYGKNFNYVNTGISINNEGSYFRKDLEGWQNQKQNYLLSIEDPQDADNDVSKGTHGILRVRKAFGGAYDVLTTNIFEHYRDSSRRHRRSDRPFSLLNGILKISTDTLKHRERIAEVYCSQSLHRELGVDGNVGLQEEIRKRVMSKDPPPTPPIPASAHLNTLARSNKRPTFSDLEFVPDESDSSLDLNTTDNAGVKGSEKHLDDSDHEEGEISSDE</sequence>
<feature type="domain" description="PAP-associated" evidence="6">
    <location>
        <begin position="347"/>
        <end position="405"/>
    </location>
</feature>
<dbReference type="InterPro" id="IPR043519">
    <property type="entry name" value="NT_sf"/>
</dbReference>
<evidence type="ECO:0000256" key="4">
    <source>
        <dbReference type="ARBA" id="ARBA00022842"/>
    </source>
</evidence>
<dbReference type="EMBL" id="JASJQH010000052">
    <property type="protein sequence ID" value="KAK9767816.1"/>
    <property type="molecule type" value="Genomic_DNA"/>
</dbReference>
<evidence type="ECO:0000256" key="3">
    <source>
        <dbReference type="ARBA" id="ARBA00022723"/>
    </source>
</evidence>
<feature type="compositionally biased region" description="Basic residues" evidence="5">
    <location>
        <begin position="39"/>
        <end position="50"/>
    </location>
</feature>
<dbReference type="EC" id="2.7.7.19" evidence="2"/>
<dbReference type="Proteomes" id="UP001479436">
    <property type="component" value="Unassembled WGS sequence"/>
</dbReference>
<dbReference type="CDD" id="cd05402">
    <property type="entry name" value="NT_PAP_TUTase"/>
    <property type="match status" value="1"/>
</dbReference>
<dbReference type="InterPro" id="IPR045862">
    <property type="entry name" value="Trf4-like"/>
</dbReference>
<evidence type="ECO:0000259" key="6">
    <source>
        <dbReference type="Pfam" id="PF03828"/>
    </source>
</evidence>
<comment type="similarity">
    <text evidence="1">Belongs to the DNA polymerase type-B-like family.</text>
</comment>
<keyword evidence="8" id="KW-0548">Nucleotidyltransferase</keyword>
<dbReference type="PANTHER" id="PTHR23092">
    <property type="entry name" value="POLY(A) RNA POLYMERASE"/>
    <property type="match status" value="1"/>
</dbReference>
<gene>
    <name evidence="8" type="primary">TRF5</name>
    <name evidence="8" type="ORF">K7432_002046</name>
</gene>
<dbReference type="InterPro" id="IPR054708">
    <property type="entry name" value="MTPAP-like_central"/>
</dbReference>
<evidence type="ECO:0000313" key="8">
    <source>
        <dbReference type="EMBL" id="KAK9767816.1"/>
    </source>
</evidence>
<dbReference type="PANTHER" id="PTHR23092:SF15">
    <property type="entry name" value="INACTIVE NON-CANONICAL POLY(A) RNA POLYMERASE PROTEIN TRF4-2-RELATED"/>
    <property type="match status" value="1"/>
</dbReference>
<organism evidence="8 9">
    <name type="scientific">Basidiobolus ranarum</name>
    <dbReference type="NCBI Taxonomy" id="34480"/>
    <lineage>
        <taxon>Eukaryota</taxon>
        <taxon>Fungi</taxon>
        <taxon>Fungi incertae sedis</taxon>
        <taxon>Zoopagomycota</taxon>
        <taxon>Entomophthoromycotina</taxon>
        <taxon>Basidiobolomycetes</taxon>
        <taxon>Basidiobolales</taxon>
        <taxon>Basidiobolaceae</taxon>
        <taxon>Basidiobolus</taxon>
    </lineage>
</organism>
<comment type="caution">
    <text evidence="8">The sequence shown here is derived from an EMBL/GenBank/DDBJ whole genome shotgun (WGS) entry which is preliminary data.</text>
</comment>
<evidence type="ECO:0000256" key="2">
    <source>
        <dbReference type="ARBA" id="ARBA00012388"/>
    </source>
</evidence>
<dbReference type="GO" id="GO:1990817">
    <property type="term" value="F:poly(A) RNA polymerase activity"/>
    <property type="evidence" value="ECO:0007669"/>
    <property type="project" value="UniProtKB-EC"/>
</dbReference>
<evidence type="ECO:0000313" key="9">
    <source>
        <dbReference type="Proteomes" id="UP001479436"/>
    </source>
</evidence>
<dbReference type="Gene3D" id="1.10.1410.10">
    <property type="match status" value="1"/>
</dbReference>
<feature type="domain" description="Poly(A) RNA polymerase mitochondrial-like central palm" evidence="7">
    <location>
        <begin position="155"/>
        <end position="284"/>
    </location>
</feature>
<feature type="compositionally biased region" description="Basic and acidic residues" evidence="5">
    <location>
        <begin position="51"/>
        <end position="63"/>
    </location>
</feature>
<keyword evidence="4" id="KW-0460">Magnesium</keyword>
<feature type="region of interest" description="Disordered" evidence="5">
    <location>
        <begin position="1"/>
        <end position="83"/>
    </location>
</feature>
<protein>
    <recommendedName>
        <fullName evidence="2">polynucleotide adenylyltransferase</fullName>
        <ecNumber evidence="2">2.7.7.19</ecNumber>
    </recommendedName>
</protein>
<proteinExistence type="inferred from homology"/>
<dbReference type="Pfam" id="PF22600">
    <property type="entry name" value="MTPAP-like_central"/>
    <property type="match status" value="1"/>
</dbReference>
<accession>A0ABR2X2E4</accession>